<dbReference type="InterPro" id="IPR036390">
    <property type="entry name" value="WH_DNA-bd_sf"/>
</dbReference>
<dbReference type="GO" id="GO:0005829">
    <property type="term" value="C:cytosol"/>
    <property type="evidence" value="ECO:0007669"/>
    <property type="project" value="TreeGrafter"/>
</dbReference>
<dbReference type="GO" id="GO:0003677">
    <property type="term" value="F:DNA binding"/>
    <property type="evidence" value="ECO:0007669"/>
    <property type="project" value="UniProtKB-KW"/>
</dbReference>
<dbReference type="AlphaFoldDB" id="A0A7X0B1Q1"/>
<evidence type="ECO:0000256" key="3">
    <source>
        <dbReference type="ARBA" id="ARBA00023125"/>
    </source>
</evidence>
<dbReference type="InterPro" id="IPR005119">
    <property type="entry name" value="LysR_subst-bd"/>
</dbReference>
<evidence type="ECO:0000259" key="5">
    <source>
        <dbReference type="PROSITE" id="PS50931"/>
    </source>
</evidence>
<reference evidence="6 7" key="1">
    <citation type="submission" date="2020-08" db="EMBL/GenBank/DDBJ databases">
        <title>Genomic Encyclopedia of Type Strains, Phase IV (KMG-IV): sequencing the most valuable type-strain genomes for metagenomic binning, comparative biology and taxonomic classification.</title>
        <authorList>
            <person name="Goeker M."/>
        </authorList>
    </citation>
    <scope>NUCLEOTIDE SEQUENCE [LARGE SCALE GENOMIC DNA]</scope>
    <source>
        <strain evidence="6 7">DSM 22198</strain>
    </source>
</reference>
<dbReference type="PRINTS" id="PR00039">
    <property type="entry name" value="HTHLYSR"/>
</dbReference>
<evidence type="ECO:0000256" key="4">
    <source>
        <dbReference type="ARBA" id="ARBA00023163"/>
    </source>
</evidence>
<comment type="caution">
    <text evidence="6">The sequence shown here is derived from an EMBL/GenBank/DDBJ whole genome shotgun (WGS) entry which is preliminary data.</text>
</comment>
<keyword evidence="2" id="KW-0805">Transcription regulation</keyword>
<dbReference type="SUPFAM" id="SSF46785">
    <property type="entry name" value="Winged helix' DNA-binding domain"/>
    <property type="match status" value="1"/>
</dbReference>
<dbReference type="PROSITE" id="PS50931">
    <property type="entry name" value="HTH_LYSR"/>
    <property type="match status" value="1"/>
</dbReference>
<keyword evidence="3 6" id="KW-0238">DNA-binding</keyword>
<dbReference type="Gene3D" id="1.10.10.10">
    <property type="entry name" value="Winged helix-like DNA-binding domain superfamily/Winged helix DNA-binding domain"/>
    <property type="match status" value="1"/>
</dbReference>
<dbReference type="PANTHER" id="PTHR30419">
    <property type="entry name" value="HTH-TYPE TRANSCRIPTIONAL REGULATOR YBHD"/>
    <property type="match status" value="1"/>
</dbReference>
<dbReference type="Pfam" id="PF03466">
    <property type="entry name" value="LysR_substrate"/>
    <property type="match status" value="1"/>
</dbReference>
<keyword evidence="7" id="KW-1185">Reference proteome</keyword>
<dbReference type="EMBL" id="JACIIZ010000010">
    <property type="protein sequence ID" value="MBB6253075.1"/>
    <property type="molecule type" value="Genomic_DNA"/>
</dbReference>
<accession>A0A7X0B1Q1</accession>
<evidence type="ECO:0000256" key="1">
    <source>
        <dbReference type="ARBA" id="ARBA00009437"/>
    </source>
</evidence>
<dbReference type="CDD" id="cd05466">
    <property type="entry name" value="PBP2_LTTR_substrate"/>
    <property type="match status" value="1"/>
</dbReference>
<dbReference type="Pfam" id="PF00126">
    <property type="entry name" value="HTH_1"/>
    <property type="match status" value="1"/>
</dbReference>
<proteinExistence type="inferred from homology"/>
<dbReference type="RefSeq" id="WP_184803130.1">
    <property type="nucleotide sequence ID" value="NZ_JACIIZ010000010.1"/>
</dbReference>
<dbReference type="SUPFAM" id="SSF53850">
    <property type="entry name" value="Periplasmic binding protein-like II"/>
    <property type="match status" value="1"/>
</dbReference>
<evidence type="ECO:0000313" key="6">
    <source>
        <dbReference type="EMBL" id="MBB6253075.1"/>
    </source>
</evidence>
<keyword evidence="4" id="KW-0804">Transcription</keyword>
<dbReference type="InterPro" id="IPR036388">
    <property type="entry name" value="WH-like_DNA-bd_sf"/>
</dbReference>
<evidence type="ECO:0000256" key="2">
    <source>
        <dbReference type="ARBA" id="ARBA00023015"/>
    </source>
</evidence>
<protein>
    <submittedName>
        <fullName evidence="6">DNA-binding transcriptional LysR family regulator</fullName>
    </submittedName>
</protein>
<dbReference type="InterPro" id="IPR000847">
    <property type="entry name" value="LysR_HTH_N"/>
</dbReference>
<name>A0A7X0B1Q1_9PROT</name>
<comment type="similarity">
    <text evidence="1">Belongs to the LysR transcriptional regulatory family.</text>
</comment>
<evidence type="ECO:0000313" key="7">
    <source>
        <dbReference type="Proteomes" id="UP000539175"/>
    </source>
</evidence>
<dbReference type="Gene3D" id="3.40.190.290">
    <property type="match status" value="1"/>
</dbReference>
<dbReference type="GO" id="GO:0003700">
    <property type="term" value="F:DNA-binding transcription factor activity"/>
    <property type="evidence" value="ECO:0007669"/>
    <property type="project" value="InterPro"/>
</dbReference>
<dbReference type="Proteomes" id="UP000539175">
    <property type="component" value="Unassembled WGS sequence"/>
</dbReference>
<organism evidence="6 7">
    <name type="scientific">Nitrospirillum iridis</name>
    <dbReference type="NCBI Taxonomy" id="765888"/>
    <lineage>
        <taxon>Bacteria</taxon>
        <taxon>Pseudomonadati</taxon>
        <taxon>Pseudomonadota</taxon>
        <taxon>Alphaproteobacteria</taxon>
        <taxon>Rhodospirillales</taxon>
        <taxon>Azospirillaceae</taxon>
        <taxon>Nitrospirillum</taxon>
    </lineage>
</organism>
<feature type="domain" description="HTH lysR-type" evidence="5">
    <location>
        <begin position="1"/>
        <end position="58"/>
    </location>
</feature>
<sequence>MELRDLEYFLAVAESGSFTLAAQQRGLSQQALSKSLARLEGELGVPLLERTPKGVLLTGMGEALRIRAQTVLAEVSHFRRDVDVALGRSTSQLALALSPVASAGVGRNAVIRLQQRYPRLNLRIEGGLAPQFVRLLLAGEIDLAVTTGGGDVDPQIMVTALGDERWLVVGRRGNPMLTRARSIADLGGADWIFGKLPEGLGQPVDEHFLAAGVPPIQPRIITTSLPFAISVLEATDMLAILPRSMVVAAPGLMGRDLAQGGWTTPLIAMRRRRAVSSAAATDLIAILQEEARRAGGDIE</sequence>
<dbReference type="FunFam" id="1.10.10.10:FF:000001">
    <property type="entry name" value="LysR family transcriptional regulator"/>
    <property type="match status" value="1"/>
</dbReference>
<dbReference type="InterPro" id="IPR050950">
    <property type="entry name" value="HTH-type_LysR_regulators"/>
</dbReference>
<gene>
    <name evidence="6" type="ORF">FHS74_003644</name>
</gene>